<keyword evidence="2" id="KW-1185">Reference proteome</keyword>
<dbReference type="EMBL" id="JAVDYI010000001">
    <property type="protein sequence ID" value="MDR7357696.1"/>
    <property type="molecule type" value="Genomic_DNA"/>
</dbReference>
<accession>A0ABU2BHF1</accession>
<sequence length="64" mass="7288">MRIGMPAYPTLMELRTAGWTLEQISRAYEVDEPDIQRALALHFIQRQPAGRRPVLGATSKPRPE</sequence>
<comment type="caution">
    <text evidence="1">The sequence shown here is derived from an EMBL/GenBank/DDBJ whole genome shotgun (WGS) entry which is preliminary data.</text>
</comment>
<gene>
    <name evidence="1" type="ORF">J2S64_001387</name>
</gene>
<reference evidence="1 2" key="1">
    <citation type="submission" date="2023-07" db="EMBL/GenBank/DDBJ databases">
        <title>Sequencing the genomes of 1000 actinobacteria strains.</title>
        <authorList>
            <person name="Klenk H.-P."/>
        </authorList>
    </citation>
    <scope>NUCLEOTIDE SEQUENCE [LARGE SCALE GENOMIC DNA]</scope>
    <source>
        <strain evidence="1 2">DSM 20167</strain>
    </source>
</reference>
<protein>
    <submittedName>
        <fullName evidence="1">Uncharacterized protein (DUF433 family)</fullName>
    </submittedName>
</protein>
<organism evidence="1 2">
    <name type="scientific">Paeniglutamicibacter sulfureus</name>
    <dbReference type="NCBI Taxonomy" id="43666"/>
    <lineage>
        <taxon>Bacteria</taxon>
        <taxon>Bacillati</taxon>
        <taxon>Actinomycetota</taxon>
        <taxon>Actinomycetes</taxon>
        <taxon>Micrococcales</taxon>
        <taxon>Micrococcaceae</taxon>
        <taxon>Paeniglutamicibacter</taxon>
    </lineage>
</organism>
<evidence type="ECO:0000313" key="2">
    <source>
        <dbReference type="Proteomes" id="UP001183817"/>
    </source>
</evidence>
<evidence type="ECO:0000313" key="1">
    <source>
        <dbReference type="EMBL" id="MDR7357696.1"/>
    </source>
</evidence>
<name>A0ABU2BHF1_9MICC</name>
<dbReference type="Proteomes" id="UP001183817">
    <property type="component" value="Unassembled WGS sequence"/>
</dbReference>
<proteinExistence type="predicted"/>